<evidence type="ECO:0000313" key="2">
    <source>
        <dbReference type="Proteomes" id="UP001627154"/>
    </source>
</evidence>
<organism evidence="1 2">
    <name type="scientific">Trichogramma kaykai</name>
    <dbReference type="NCBI Taxonomy" id="54128"/>
    <lineage>
        <taxon>Eukaryota</taxon>
        <taxon>Metazoa</taxon>
        <taxon>Ecdysozoa</taxon>
        <taxon>Arthropoda</taxon>
        <taxon>Hexapoda</taxon>
        <taxon>Insecta</taxon>
        <taxon>Pterygota</taxon>
        <taxon>Neoptera</taxon>
        <taxon>Endopterygota</taxon>
        <taxon>Hymenoptera</taxon>
        <taxon>Apocrita</taxon>
        <taxon>Proctotrupomorpha</taxon>
        <taxon>Chalcidoidea</taxon>
        <taxon>Trichogrammatidae</taxon>
        <taxon>Trichogramma</taxon>
    </lineage>
</organism>
<keyword evidence="2" id="KW-1185">Reference proteome</keyword>
<proteinExistence type="predicted"/>
<dbReference type="AlphaFoldDB" id="A0ABD2WBN0"/>
<protein>
    <submittedName>
        <fullName evidence="1">Uncharacterized protein</fullName>
    </submittedName>
</protein>
<dbReference type="Proteomes" id="UP001627154">
    <property type="component" value="Unassembled WGS sequence"/>
</dbReference>
<name>A0ABD2WBN0_9HYME</name>
<gene>
    <name evidence="1" type="ORF">TKK_014835</name>
</gene>
<sequence length="70" mass="8110">MESRKNAVRYTIFYACPRYIYKQSLFYSVKEEPHDNCEDVVNECVDPGVSVKTEKFDESSLNESSVSSIF</sequence>
<accession>A0ABD2WBN0</accession>
<comment type="caution">
    <text evidence="1">The sequence shown here is derived from an EMBL/GenBank/DDBJ whole genome shotgun (WGS) entry which is preliminary data.</text>
</comment>
<reference evidence="1 2" key="1">
    <citation type="journal article" date="2024" name="bioRxiv">
        <title>A reference genome for Trichogramma kaykai: A tiny desert-dwelling parasitoid wasp with competing sex-ratio distorters.</title>
        <authorList>
            <person name="Culotta J."/>
            <person name="Lindsey A.R."/>
        </authorList>
    </citation>
    <scope>NUCLEOTIDE SEQUENCE [LARGE SCALE GENOMIC DNA]</scope>
    <source>
        <strain evidence="1 2">KSX58</strain>
    </source>
</reference>
<evidence type="ECO:0000313" key="1">
    <source>
        <dbReference type="EMBL" id="KAL3390298.1"/>
    </source>
</evidence>
<dbReference type="EMBL" id="JBJJXI010000120">
    <property type="protein sequence ID" value="KAL3390298.1"/>
    <property type="molecule type" value="Genomic_DNA"/>
</dbReference>